<gene>
    <name evidence="1" type="ORF">AKJ41_00575</name>
</gene>
<evidence type="ECO:0000313" key="2">
    <source>
        <dbReference type="Proteomes" id="UP000070344"/>
    </source>
</evidence>
<proteinExistence type="predicted"/>
<keyword evidence="2" id="KW-1185">Reference proteome</keyword>
<dbReference type="EMBL" id="LHXV01000004">
    <property type="protein sequence ID" value="KXB01685.1"/>
    <property type="molecule type" value="Genomic_DNA"/>
</dbReference>
<dbReference type="Proteomes" id="UP000070344">
    <property type="component" value="Unassembled WGS sequence"/>
</dbReference>
<protein>
    <recommendedName>
        <fullName evidence="3">DDE domain-containing protein</fullName>
    </recommendedName>
</protein>
<comment type="caution">
    <text evidence="1">The sequence shown here is derived from an EMBL/GenBank/DDBJ whole genome shotgun (WGS) entry which is preliminary data.</text>
</comment>
<reference evidence="1 2" key="1">
    <citation type="journal article" date="2016" name="Sci. Rep.">
        <title>Metabolic traits of an uncultured archaeal lineage -MSBL1- from brine pools of the Red Sea.</title>
        <authorList>
            <person name="Mwirichia R."/>
            <person name="Alam I."/>
            <person name="Rashid M."/>
            <person name="Vinu M."/>
            <person name="Ba-Alawi W."/>
            <person name="Anthony Kamau A."/>
            <person name="Kamanda Ngugi D."/>
            <person name="Goker M."/>
            <person name="Klenk H.P."/>
            <person name="Bajic V."/>
            <person name="Stingl U."/>
        </authorList>
    </citation>
    <scope>NUCLEOTIDE SEQUENCE [LARGE SCALE GENOMIC DNA]</scope>
    <source>
        <strain evidence="1">SCGC-AAA259O05</strain>
    </source>
</reference>
<evidence type="ECO:0008006" key="3">
    <source>
        <dbReference type="Google" id="ProtNLM"/>
    </source>
</evidence>
<organism evidence="1 2">
    <name type="scientific">candidate division MSBL1 archaeon SCGC-AAA259O05</name>
    <dbReference type="NCBI Taxonomy" id="1698271"/>
    <lineage>
        <taxon>Archaea</taxon>
        <taxon>Methanobacteriati</taxon>
        <taxon>Methanobacteriota</taxon>
        <taxon>candidate division MSBL1</taxon>
    </lineage>
</organism>
<accession>A0A133V5G4</accession>
<name>A0A133V5G4_9EURY</name>
<sequence length="182" mass="20648">MGKFCIWEWFRRLEKKLLEHAGDASEFLDGFFQADEMYIHSFGEKLLVFGVKRSDGKIFETVLQGHSALKFASALKSAEGELGPIVGLDTSAHTSYPLATGWLGILHRPVNRSEEGFVNKKEVHSNGVENLWSHDRAWIESARGYGSMETLERAVKAHQVYHNQIKESPVPVWLFLRMISSN</sequence>
<evidence type="ECO:0000313" key="1">
    <source>
        <dbReference type="EMBL" id="KXB01685.1"/>
    </source>
</evidence>
<dbReference type="AlphaFoldDB" id="A0A133V5G4"/>